<dbReference type="SMART" id="SM00271">
    <property type="entry name" value="DnaJ"/>
    <property type="match status" value="1"/>
</dbReference>
<dbReference type="SUPFAM" id="SSF46565">
    <property type="entry name" value="Chaperone J-domain"/>
    <property type="match status" value="1"/>
</dbReference>
<reference evidence="7" key="1">
    <citation type="submission" date="2021-02" db="EMBL/GenBank/DDBJ databases">
        <authorList>
            <person name="Dougan E. K."/>
            <person name="Rhodes N."/>
            <person name="Thang M."/>
            <person name="Chan C."/>
        </authorList>
    </citation>
    <scope>NUCLEOTIDE SEQUENCE</scope>
</reference>
<name>A0A813K5P2_POLGL</name>
<dbReference type="GO" id="GO:0005789">
    <property type="term" value="C:endoplasmic reticulum membrane"/>
    <property type="evidence" value="ECO:0007669"/>
    <property type="project" value="TreeGrafter"/>
</dbReference>
<dbReference type="GO" id="GO:0071218">
    <property type="term" value="P:cellular response to misfolded protein"/>
    <property type="evidence" value="ECO:0007669"/>
    <property type="project" value="TreeGrafter"/>
</dbReference>
<dbReference type="InterPro" id="IPR001623">
    <property type="entry name" value="DnaJ_domain"/>
</dbReference>
<gene>
    <name evidence="7" type="ORF">PGLA2088_LOCUS27576</name>
</gene>
<dbReference type="PRINTS" id="PR00625">
    <property type="entry name" value="JDOMAIN"/>
</dbReference>
<accession>A0A813K5P2</accession>
<dbReference type="Gene3D" id="1.10.287.110">
    <property type="entry name" value="DnaJ domain"/>
    <property type="match status" value="1"/>
</dbReference>
<feature type="domain" description="J" evidence="6">
    <location>
        <begin position="38"/>
        <end position="102"/>
    </location>
</feature>
<evidence type="ECO:0000259" key="6">
    <source>
        <dbReference type="PROSITE" id="PS50076"/>
    </source>
</evidence>
<dbReference type="PROSITE" id="PS50076">
    <property type="entry name" value="DNAJ_2"/>
    <property type="match status" value="1"/>
</dbReference>
<proteinExistence type="predicted"/>
<comment type="subcellular location">
    <subcellularLocation>
        <location evidence="1">Membrane</location>
        <topology evidence="1">Single-pass membrane protein</topology>
    </subcellularLocation>
</comment>
<comment type="caution">
    <text evidence="7">The sequence shown here is derived from an EMBL/GenBank/DDBJ whole genome shotgun (WGS) entry which is preliminary data.</text>
</comment>
<feature type="region of interest" description="Disordered" evidence="5">
    <location>
        <begin position="1"/>
        <end position="20"/>
    </location>
</feature>
<evidence type="ECO:0000256" key="2">
    <source>
        <dbReference type="ARBA" id="ARBA00022692"/>
    </source>
</evidence>
<evidence type="ECO:0000313" key="7">
    <source>
        <dbReference type="EMBL" id="CAE8691788.1"/>
    </source>
</evidence>
<dbReference type="Proteomes" id="UP000626109">
    <property type="component" value="Unassembled WGS sequence"/>
</dbReference>
<dbReference type="EMBL" id="CAJNNW010027517">
    <property type="protein sequence ID" value="CAE8691788.1"/>
    <property type="molecule type" value="Genomic_DNA"/>
</dbReference>
<dbReference type="InterPro" id="IPR015399">
    <property type="entry name" value="DUF1977_DnaJ-like"/>
</dbReference>
<dbReference type="InterPro" id="IPR036869">
    <property type="entry name" value="J_dom_sf"/>
</dbReference>
<evidence type="ECO:0000256" key="4">
    <source>
        <dbReference type="ARBA" id="ARBA00023136"/>
    </source>
</evidence>
<evidence type="ECO:0000313" key="8">
    <source>
        <dbReference type="Proteomes" id="UP000626109"/>
    </source>
</evidence>
<dbReference type="AlphaFoldDB" id="A0A813K5P2"/>
<keyword evidence="2" id="KW-0812">Transmembrane</keyword>
<dbReference type="Pfam" id="PF00226">
    <property type="entry name" value="DnaJ"/>
    <property type="match status" value="1"/>
</dbReference>
<protein>
    <recommendedName>
        <fullName evidence="6">J domain-containing protein</fullName>
    </recommendedName>
</protein>
<dbReference type="CDD" id="cd06257">
    <property type="entry name" value="DnaJ"/>
    <property type="match status" value="1"/>
</dbReference>
<dbReference type="InterPro" id="IPR051100">
    <property type="entry name" value="DnaJ_subfamily_B/C"/>
</dbReference>
<dbReference type="PANTHER" id="PTHR43908">
    <property type="entry name" value="AT29763P-RELATED"/>
    <property type="match status" value="1"/>
</dbReference>
<evidence type="ECO:0000256" key="5">
    <source>
        <dbReference type="SAM" id="MobiDB-lite"/>
    </source>
</evidence>
<evidence type="ECO:0000256" key="1">
    <source>
        <dbReference type="ARBA" id="ARBA00004167"/>
    </source>
</evidence>
<sequence>ASAERGPPLPPGVRAGKDGGTYTTVQMQLVQRVLRTKDYYEILEIDKSSREEDVKRAYKKLALRLHPDKNKAPGAEEAFKKLSKAVQCLSDSNKKHVYDQYGDEERMPQQHRQAYQQDFMTPEDLFAAFFGGGATQHGHARQQQHHHDPDAQQAQRAQVFQALPVLLLILLTLASNFASRDTGSRFSFSPNNQYRNERSSASLHVPYYVTDDFEDHYREVRTVTEFDRQVEIYHVRNLGSECDNQEKLMYKKVLMAKRRSNQDELQAARNHPRPACKEIERVKKKFPAIYRSAMYMGGY</sequence>
<dbReference type="Pfam" id="PF09320">
    <property type="entry name" value="DUF1977"/>
    <property type="match status" value="1"/>
</dbReference>
<keyword evidence="4" id="KW-0472">Membrane</keyword>
<keyword evidence="3" id="KW-1133">Transmembrane helix</keyword>
<organism evidence="7 8">
    <name type="scientific">Polarella glacialis</name>
    <name type="common">Dinoflagellate</name>
    <dbReference type="NCBI Taxonomy" id="89957"/>
    <lineage>
        <taxon>Eukaryota</taxon>
        <taxon>Sar</taxon>
        <taxon>Alveolata</taxon>
        <taxon>Dinophyceae</taxon>
        <taxon>Suessiales</taxon>
        <taxon>Suessiaceae</taxon>
        <taxon>Polarella</taxon>
    </lineage>
</organism>
<dbReference type="PANTHER" id="PTHR43908:SF3">
    <property type="entry name" value="AT29763P-RELATED"/>
    <property type="match status" value="1"/>
</dbReference>
<feature type="non-terminal residue" evidence="7">
    <location>
        <position position="299"/>
    </location>
</feature>
<evidence type="ECO:0000256" key="3">
    <source>
        <dbReference type="ARBA" id="ARBA00022989"/>
    </source>
</evidence>
<dbReference type="GO" id="GO:0030544">
    <property type="term" value="F:Hsp70 protein binding"/>
    <property type="evidence" value="ECO:0007669"/>
    <property type="project" value="TreeGrafter"/>
</dbReference>